<reference evidence="2" key="1">
    <citation type="submission" date="2019-10" db="EMBL/GenBank/DDBJ databases">
        <title>Complete Genome Sequence of Bradyrhizobium betae type strain PL7HG1T.</title>
        <authorList>
            <person name="Bromfield E.S.P."/>
            <person name="Cloutier S."/>
        </authorList>
    </citation>
    <scope>NUCLEOTIDE SEQUENCE [LARGE SCALE GENOMIC DNA]</scope>
    <source>
        <strain evidence="2">PL7HG1</strain>
    </source>
</reference>
<dbReference type="AlphaFoldDB" id="A0A5P6P8A8"/>
<dbReference type="InterPro" id="IPR009387">
    <property type="entry name" value="HigB-2"/>
</dbReference>
<dbReference type="Proteomes" id="UP000325641">
    <property type="component" value="Chromosome"/>
</dbReference>
<evidence type="ECO:0000313" key="1">
    <source>
        <dbReference type="EMBL" id="QFI74278.1"/>
    </source>
</evidence>
<accession>A0A5P6P8A8</accession>
<dbReference type="PIRSF" id="PIRSF018634">
    <property type="entry name" value="UCP018634"/>
    <property type="match status" value="1"/>
</dbReference>
<gene>
    <name evidence="1" type="ORF">F8237_18865</name>
</gene>
<evidence type="ECO:0000313" key="2">
    <source>
        <dbReference type="Proteomes" id="UP000325641"/>
    </source>
</evidence>
<name>A0A5P6P8A8_9BRAD</name>
<dbReference type="Pfam" id="PF06296">
    <property type="entry name" value="RelE"/>
    <property type="match status" value="1"/>
</dbReference>
<dbReference type="RefSeq" id="WP_151646839.1">
    <property type="nucleotide sequence ID" value="NZ_CP044543.1"/>
</dbReference>
<dbReference type="EMBL" id="CP044543">
    <property type="protein sequence ID" value="QFI74278.1"/>
    <property type="molecule type" value="Genomic_DNA"/>
</dbReference>
<protein>
    <submittedName>
        <fullName evidence="1">Type II toxin-antitoxin system RelE/ParE family toxin</fullName>
    </submittedName>
</protein>
<dbReference type="OrthoDB" id="9812066at2"/>
<dbReference type="KEGG" id="bbet:F8237_18865"/>
<sequence>MRIFKTKTLARFTRQNRIPDVSLIAAITRATRGLIDADLGGLIIKQRVARPGEGKRGGFRLLIGFGSERSIFLFGFAKNERENIDDAELTTLREIAASFLTASNAKIEQSLKDGTLIEVQDADETTKG</sequence>
<organism evidence="1 2">
    <name type="scientific">Bradyrhizobium betae</name>
    <dbReference type="NCBI Taxonomy" id="244734"/>
    <lineage>
        <taxon>Bacteria</taxon>
        <taxon>Pseudomonadati</taxon>
        <taxon>Pseudomonadota</taxon>
        <taxon>Alphaproteobacteria</taxon>
        <taxon>Hyphomicrobiales</taxon>
        <taxon>Nitrobacteraceae</taxon>
        <taxon>Bradyrhizobium</taxon>
    </lineage>
</organism>
<proteinExistence type="predicted"/>